<accession>A0A8I6TKC6</accession>
<dbReference type="PANTHER" id="PTHR31386">
    <property type="entry name" value="UNCHARACTERIZED PROTEIN KIAA2013"/>
    <property type="match status" value="1"/>
</dbReference>
<keyword evidence="3" id="KW-0732">Signal</keyword>
<keyword evidence="9" id="KW-1185">Reference proteome</keyword>
<dbReference type="OMA" id="HLECNMH"/>
<dbReference type="RefSeq" id="XP_014259710.1">
    <property type="nucleotide sequence ID" value="XM_014404224.2"/>
</dbReference>
<keyword evidence="6" id="KW-0325">Glycoprotein</keyword>
<dbReference type="InterPro" id="IPR018795">
    <property type="entry name" value="K2013-like"/>
</dbReference>
<keyword evidence="5 7" id="KW-0472">Membrane</keyword>
<evidence type="ECO:0000256" key="5">
    <source>
        <dbReference type="ARBA" id="ARBA00023136"/>
    </source>
</evidence>
<evidence type="ECO:0000313" key="9">
    <source>
        <dbReference type="Proteomes" id="UP000494040"/>
    </source>
</evidence>
<dbReference type="Proteomes" id="UP000494040">
    <property type="component" value="Unassembled WGS sequence"/>
</dbReference>
<feature type="transmembrane region" description="Helical" evidence="7">
    <location>
        <begin position="569"/>
        <end position="591"/>
    </location>
</feature>
<dbReference type="PANTHER" id="PTHR31386:SF2">
    <property type="entry name" value="SIMILAR TO RIKEN CDNA 2510039O18"/>
    <property type="match status" value="1"/>
</dbReference>
<evidence type="ECO:0000256" key="6">
    <source>
        <dbReference type="ARBA" id="ARBA00023180"/>
    </source>
</evidence>
<comment type="subcellular location">
    <subcellularLocation>
        <location evidence="1">Membrane</location>
        <topology evidence="1">Single-pass type I membrane protein</topology>
    </subcellularLocation>
</comment>
<dbReference type="EnsemblMetazoa" id="XM_014404224.2">
    <property type="protein sequence ID" value="XP_014259710.1"/>
    <property type="gene ID" value="LOC106672640"/>
</dbReference>
<keyword evidence="2 7" id="KW-0812">Transmembrane</keyword>
<dbReference type="OrthoDB" id="10017443at2759"/>
<sequence length="609" mass="70139">MGLTDRLKKWKRVPDNCMTYRKAVCFIIFLLFVVIFVYPNYMTRDDGKHAFKLEKIRQCLEDRLITFSLDVEEGNANVRRNLIGDKDDSFLPFVGNGYHGVTITPLSTIYLKKLRTLSLDLKWSPLYNINTDSVMEEVVVSNFLNGVVHRYQCLGNGLHVTYNYISHRLRPYLFMQELKFVNPSSQKVNLKLSKPNLSLWSHTEPRITRIPEGKGKALYEITSGTVDIDKEKEELAVSIILKSIPRALEIEPHRTKIIQIPCIIYSEVIPKGSYFEKRNNIETKSVEELKNITMENFNKIKMEHINAWTKVWETGLFISHSKAANALNGDKINATIYYVLSNVLPLSVISNNKTALTKINDNSYLTLAEGCYGGYHHTLQAKKLWKSLNTYEEVNDIVSLWLLTLEKQGCQKLISSGYLRVMQALILSFGGFRFNSHHLEFKIDPKFLHRDFIFRRISYDGITNINVSVTLQDDNKALLGVSLDKSDKNYYACDGGCIEEPVKLGTSVIYFPVKMTEPITSILYITSDKSHMELIKHTLHVHKIVEAPAYDHHVIALHRHGHHLGGLPVLFWASICFLIVIFHLFLFKLIFNEYCDKPDRHSRVRYGKI</sequence>
<proteinExistence type="predicted"/>
<name>A0A8I6TKC6_CIMLE</name>
<evidence type="ECO:0000256" key="4">
    <source>
        <dbReference type="ARBA" id="ARBA00022989"/>
    </source>
</evidence>
<keyword evidence="4 7" id="KW-1133">Transmembrane helix</keyword>
<feature type="transmembrane region" description="Helical" evidence="7">
    <location>
        <begin position="20"/>
        <end position="38"/>
    </location>
</feature>
<evidence type="ECO:0000256" key="2">
    <source>
        <dbReference type="ARBA" id="ARBA00022692"/>
    </source>
</evidence>
<protein>
    <submittedName>
        <fullName evidence="8">Uncharacterized protein</fullName>
    </submittedName>
</protein>
<evidence type="ECO:0000256" key="1">
    <source>
        <dbReference type="ARBA" id="ARBA00004479"/>
    </source>
</evidence>
<organism evidence="8 9">
    <name type="scientific">Cimex lectularius</name>
    <name type="common">Bed bug</name>
    <name type="synonym">Acanthia lectularia</name>
    <dbReference type="NCBI Taxonomy" id="79782"/>
    <lineage>
        <taxon>Eukaryota</taxon>
        <taxon>Metazoa</taxon>
        <taxon>Ecdysozoa</taxon>
        <taxon>Arthropoda</taxon>
        <taxon>Hexapoda</taxon>
        <taxon>Insecta</taxon>
        <taxon>Pterygota</taxon>
        <taxon>Neoptera</taxon>
        <taxon>Paraneoptera</taxon>
        <taxon>Hemiptera</taxon>
        <taxon>Heteroptera</taxon>
        <taxon>Panheteroptera</taxon>
        <taxon>Cimicomorpha</taxon>
        <taxon>Cimicidae</taxon>
        <taxon>Cimex</taxon>
    </lineage>
</organism>
<dbReference type="Pfam" id="PF10222">
    <property type="entry name" value="DUF2152"/>
    <property type="match status" value="1"/>
</dbReference>
<reference evidence="8" key="1">
    <citation type="submission" date="2022-01" db="UniProtKB">
        <authorList>
            <consortium name="EnsemblMetazoa"/>
        </authorList>
    </citation>
    <scope>IDENTIFICATION</scope>
</reference>
<dbReference type="AlphaFoldDB" id="A0A8I6TKC6"/>
<evidence type="ECO:0000256" key="7">
    <source>
        <dbReference type="SAM" id="Phobius"/>
    </source>
</evidence>
<dbReference type="GO" id="GO:0016020">
    <property type="term" value="C:membrane"/>
    <property type="evidence" value="ECO:0007669"/>
    <property type="project" value="UniProtKB-SubCell"/>
</dbReference>
<evidence type="ECO:0000313" key="8">
    <source>
        <dbReference type="EnsemblMetazoa" id="XP_014259710.1"/>
    </source>
</evidence>
<evidence type="ECO:0000256" key="3">
    <source>
        <dbReference type="ARBA" id="ARBA00022729"/>
    </source>
</evidence>
<dbReference type="KEGG" id="clec:106672640"/>
<dbReference type="GeneID" id="106672640"/>